<sequence length="186" mass="20992">MLEAPRRRPLNHRRTVTYESFEREDGLFDIEASVYDTKGHIYSDRERGQLKPGEPVHDIRARLTINDCYVVIDFATEMAAVPFAYCRGAVDPQRLVGCCIVRGWRKAVDQAFGPRRGCTHLRDLVLGMGTVAFQTLSANTDEKRFTAGLTDSDVVEKPSFLGGCHSWAISSPVVKSFFPQFYEPED</sequence>
<dbReference type="InterPro" id="IPR021312">
    <property type="entry name" value="DUF2889"/>
</dbReference>
<dbReference type="AlphaFoldDB" id="A0A2V3TQY0"/>
<dbReference type="Pfam" id="PF11136">
    <property type="entry name" value="DUF2889"/>
    <property type="match status" value="1"/>
</dbReference>
<keyword evidence="2" id="KW-1185">Reference proteome</keyword>
<evidence type="ECO:0008006" key="3">
    <source>
        <dbReference type="Google" id="ProtNLM"/>
    </source>
</evidence>
<reference evidence="1 2" key="1">
    <citation type="submission" date="2018-05" db="EMBL/GenBank/DDBJ databases">
        <title>Genomic Encyclopedia of Type Strains, Phase IV (KMG-IV): sequencing the most valuable type-strain genomes for metagenomic binning, comparative biology and taxonomic classification.</title>
        <authorList>
            <person name="Goeker M."/>
        </authorList>
    </citation>
    <scope>NUCLEOTIDE SEQUENCE [LARGE SCALE GENOMIC DNA]</scope>
    <source>
        <strain evidence="1 2">DSM 6462</strain>
    </source>
</reference>
<evidence type="ECO:0000313" key="2">
    <source>
        <dbReference type="Proteomes" id="UP000248021"/>
    </source>
</evidence>
<accession>A0A2V3TQY0</accession>
<dbReference type="RefSeq" id="WP_170147549.1">
    <property type="nucleotide sequence ID" value="NZ_JAHBRY010000004.1"/>
</dbReference>
<dbReference type="Proteomes" id="UP000248021">
    <property type="component" value="Unassembled WGS sequence"/>
</dbReference>
<organism evidence="1 2">
    <name type="scientific">Chelatococcus asaccharovorans</name>
    <dbReference type="NCBI Taxonomy" id="28210"/>
    <lineage>
        <taxon>Bacteria</taxon>
        <taxon>Pseudomonadati</taxon>
        <taxon>Pseudomonadota</taxon>
        <taxon>Alphaproteobacteria</taxon>
        <taxon>Hyphomicrobiales</taxon>
        <taxon>Chelatococcaceae</taxon>
        <taxon>Chelatococcus</taxon>
    </lineage>
</organism>
<evidence type="ECO:0000313" key="1">
    <source>
        <dbReference type="EMBL" id="PXW50914.1"/>
    </source>
</evidence>
<proteinExistence type="predicted"/>
<protein>
    <recommendedName>
        <fullName evidence="3">DUF2889 family protein</fullName>
    </recommendedName>
</protein>
<name>A0A2V3TQY0_9HYPH</name>
<comment type="caution">
    <text evidence="1">The sequence shown here is derived from an EMBL/GenBank/DDBJ whole genome shotgun (WGS) entry which is preliminary data.</text>
</comment>
<gene>
    <name evidence="1" type="ORF">C7450_12225</name>
</gene>
<dbReference type="EMBL" id="QJJK01000022">
    <property type="protein sequence ID" value="PXW50914.1"/>
    <property type="molecule type" value="Genomic_DNA"/>
</dbReference>